<evidence type="ECO:0000256" key="1">
    <source>
        <dbReference type="SAM" id="MobiDB-lite"/>
    </source>
</evidence>
<accession>A0A9E7E9C1</accession>
<dbReference type="EMBL" id="CP097502">
    <property type="protein sequence ID" value="URD72925.1"/>
    <property type="molecule type" value="Genomic_DNA"/>
</dbReference>
<organism evidence="2 3">
    <name type="scientific">Musa troglodytarum</name>
    <name type="common">fe'i banana</name>
    <dbReference type="NCBI Taxonomy" id="320322"/>
    <lineage>
        <taxon>Eukaryota</taxon>
        <taxon>Viridiplantae</taxon>
        <taxon>Streptophyta</taxon>
        <taxon>Embryophyta</taxon>
        <taxon>Tracheophyta</taxon>
        <taxon>Spermatophyta</taxon>
        <taxon>Magnoliopsida</taxon>
        <taxon>Liliopsida</taxon>
        <taxon>Zingiberales</taxon>
        <taxon>Musaceae</taxon>
        <taxon>Musa</taxon>
    </lineage>
</organism>
<keyword evidence="3" id="KW-1185">Reference proteome</keyword>
<dbReference type="AlphaFoldDB" id="A0A9E7E9C1"/>
<evidence type="ECO:0000313" key="2">
    <source>
        <dbReference type="EMBL" id="URD72925.1"/>
    </source>
</evidence>
<evidence type="ECO:0000313" key="3">
    <source>
        <dbReference type="Proteomes" id="UP001055439"/>
    </source>
</evidence>
<dbReference type="OrthoDB" id="427795at2759"/>
<gene>
    <name evidence="2" type="ORF">MUK42_34877</name>
</gene>
<proteinExistence type="predicted"/>
<feature type="region of interest" description="Disordered" evidence="1">
    <location>
        <begin position="1"/>
        <end position="22"/>
    </location>
</feature>
<sequence>MASPGRGRMGRRAQSGAEGERGGRVTVAARYAQWKSLVPVLYDWLADHNLVGASASSSNAQESPATAYDCNLIALIGFCVGLRGPQATTGLYKGAQPPVRRDWVGEGKPALGSTQEPEDVDDPRLHPFPWEPLEKKGVIRYARSGTLVLN</sequence>
<protein>
    <submittedName>
        <fullName evidence="2">Uncharacterized protein</fullName>
    </submittedName>
</protein>
<dbReference type="Proteomes" id="UP001055439">
    <property type="component" value="Chromosome 1"/>
</dbReference>
<reference evidence="2" key="1">
    <citation type="submission" date="2022-05" db="EMBL/GenBank/DDBJ databases">
        <title>The Musa troglodytarum L. genome provides insights into the mechanism of non-climacteric behaviour and enrichment of carotenoids.</title>
        <authorList>
            <person name="Wang J."/>
        </authorList>
    </citation>
    <scope>NUCLEOTIDE SEQUENCE</scope>
    <source>
        <tissue evidence="2">Leaf</tissue>
    </source>
</reference>
<name>A0A9E7E9C1_9LILI</name>
<feature type="region of interest" description="Disordered" evidence="1">
    <location>
        <begin position="90"/>
        <end position="127"/>
    </location>
</feature>